<protein>
    <recommendedName>
        <fullName evidence="1">DUF8207 domain-containing protein</fullName>
    </recommendedName>
</protein>
<name>A0A1A9VGR8_GLOAU</name>
<evidence type="ECO:0000259" key="1">
    <source>
        <dbReference type="Pfam" id="PF26634"/>
    </source>
</evidence>
<organism evidence="2 3">
    <name type="scientific">Glossina austeni</name>
    <name type="common">Savannah tsetse fly</name>
    <dbReference type="NCBI Taxonomy" id="7395"/>
    <lineage>
        <taxon>Eukaryota</taxon>
        <taxon>Metazoa</taxon>
        <taxon>Ecdysozoa</taxon>
        <taxon>Arthropoda</taxon>
        <taxon>Hexapoda</taxon>
        <taxon>Insecta</taxon>
        <taxon>Pterygota</taxon>
        <taxon>Neoptera</taxon>
        <taxon>Endopterygota</taxon>
        <taxon>Diptera</taxon>
        <taxon>Brachycera</taxon>
        <taxon>Muscomorpha</taxon>
        <taxon>Hippoboscoidea</taxon>
        <taxon>Glossinidae</taxon>
        <taxon>Glossina</taxon>
    </lineage>
</organism>
<dbReference type="PANTHER" id="PTHR35374:SF1">
    <property type="entry name" value="PROTEIN KINASE DOMAIN-CONTAINING PROTEIN"/>
    <property type="match status" value="1"/>
</dbReference>
<reference evidence="2" key="1">
    <citation type="submission" date="2020-05" db="UniProtKB">
        <authorList>
            <consortium name="EnsemblMetazoa"/>
        </authorList>
    </citation>
    <scope>IDENTIFICATION</scope>
    <source>
        <strain evidence="2">TTRI</strain>
    </source>
</reference>
<dbReference type="PANTHER" id="PTHR35374">
    <property type="entry name" value="CYCLIN-DEPENDENT KINASE 11A-LIKE"/>
    <property type="match status" value="1"/>
</dbReference>
<feature type="domain" description="DUF8207" evidence="1">
    <location>
        <begin position="6"/>
        <end position="92"/>
    </location>
</feature>
<proteinExistence type="predicted"/>
<dbReference type="Pfam" id="PF26634">
    <property type="entry name" value="DUF8207"/>
    <property type="match status" value="1"/>
</dbReference>
<dbReference type="VEuPathDB" id="VectorBase:GAUT036679"/>
<keyword evidence="3" id="KW-1185">Reference proteome</keyword>
<accession>A0A1A9VGR8</accession>
<dbReference type="AlphaFoldDB" id="A0A1A9VGR8"/>
<dbReference type="Proteomes" id="UP000078200">
    <property type="component" value="Unassembled WGS sequence"/>
</dbReference>
<dbReference type="InterPro" id="IPR058520">
    <property type="entry name" value="DUF8207"/>
</dbReference>
<evidence type="ECO:0000313" key="3">
    <source>
        <dbReference type="Proteomes" id="UP000078200"/>
    </source>
</evidence>
<sequence length="119" mass="13869">MKNVAGNWRYGNNKLKFNRDNTINIGNIKLTMTPALCQLMFHSKPQHYTKRDLIKYKDILINTNAHKRHYQPGAQIKGTKAFKYQRVIRPLFNKKSNLLTKGSGLSLKSLDTRNPIYTY</sequence>
<dbReference type="EnsemblMetazoa" id="GAUT036679-RA">
    <property type="protein sequence ID" value="GAUT036679-PA"/>
    <property type="gene ID" value="GAUT036679"/>
</dbReference>
<evidence type="ECO:0000313" key="2">
    <source>
        <dbReference type="EnsemblMetazoa" id="GAUT036679-PA"/>
    </source>
</evidence>